<gene>
    <name evidence="2" type="ORF">NDI37_16105</name>
</gene>
<comment type="caution">
    <text evidence="2">The sequence shown here is derived from an EMBL/GenBank/DDBJ whole genome shotgun (WGS) entry which is preliminary data.</text>
</comment>
<dbReference type="Pfam" id="PF07862">
    <property type="entry name" value="Nif11"/>
    <property type="match status" value="1"/>
</dbReference>
<accession>A0ABV0JRE1</accession>
<dbReference type="EMBL" id="JAMPKK010000035">
    <property type="protein sequence ID" value="MEP0865992.1"/>
    <property type="molecule type" value="Genomic_DNA"/>
</dbReference>
<protein>
    <submittedName>
        <fullName evidence="2">Nif11-like leader peptide family natural product</fullName>
    </submittedName>
</protein>
<proteinExistence type="predicted"/>
<dbReference type="InterPro" id="IPR012903">
    <property type="entry name" value="Nif11"/>
</dbReference>
<sequence>MSKESASQLLEAATRNADLRKQFQAVANPDEFVKVASELGYPLTTDELKEVVKEHSEGVTLRRQTGIWPWLRSVRWI</sequence>
<feature type="domain" description="Nif11" evidence="1">
    <location>
        <begin position="1"/>
        <end position="48"/>
    </location>
</feature>
<evidence type="ECO:0000259" key="1">
    <source>
        <dbReference type="Pfam" id="PF07862"/>
    </source>
</evidence>
<keyword evidence="3" id="KW-1185">Reference proteome</keyword>
<dbReference type="NCBIfam" id="TIGR03798">
    <property type="entry name" value="leader_Nif11"/>
    <property type="match status" value="1"/>
</dbReference>
<evidence type="ECO:0000313" key="3">
    <source>
        <dbReference type="Proteomes" id="UP001442494"/>
    </source>
</evidence>
<dbReference type="InterPro" id="IPR022516">
    <property type="entry name" value="CHP03798_Ocin"/>
</dbReference>
<evidence type="ECO:0000313" key="2">
    <source>
        <dbReference type="EMBL" id="MEP0865992.1"/>
    </source>
</evidence>
<name>A0ABV0JRE1_9CYAN</name>
<dbReference type="RefSeq" id="WP_190418028.1">
    <property type="nucleotide sequence ID" value="NZ_JAMPKK010000035.1"/>
</dbReference>
<reference evidence="2 3" key="1">
    <citation type="submission" date="2022-04" db="EMBL/GenBank/DDBJ databases">
        <title>Positive selection, recombination, and allopatry shape intraspecific diversity of widespread and dominant cyanobacteria.</title>
        <authorList>
            <person name="Wei J."/>
            <person name="Shu W."/>
            <person name="Hu C."/>
        </authorList>
    </citation>
    <scope>NUCLEOTIDE SEQUENCE [LARGE SCALE GENOMIC DNA]</scope>
    <source>
        <strain evidence="2 3">GB2-A5</strain>
    </source>
</reference>
<dbReference type="Proteomes" id="UP001442494">
    <property type="component" value="Unassembled WGS sequence"/>
</dbReference>
<organism evidence="2 3">
    <name type="scientific">Funiculus sociatus GB2-A5</name>
    <dbReference type="NCBI Taxonomy" id="2933946"/>
    <lineage>
        <taxon>Bacteria</taxon>
        <taxon>Bacillati</taxon>
        <taxon>Cyanobacteriota</taxon>
        <taxon>Cyanophyceae</taxon>
        <taxon>Coleofasciculales</taxon>
        <taxon>Coleofasciculaceae</taxon>
        <taxon>Funiculus</taxon>
    </lineage>
</organism>